<organism evidence="1 2">
    <name type="scientific">Prevotella micans F0438</name>
    <dbReference type="NCBI Taxonomy" id="883158"/>
    <lineage>
        <taxon>Bacteria</taxon>
        <taxon>Pseudomonadati</taxon>
        <taxon>Bacteroidota</taxon>
        <taxon>Bacteroidia</taxon>
        <taxon>Bacteroidales</taxon>
        <taxon>Prevotellaceae</taxon>
        <taxon>Prevotella</taxon>
    </lineage>
</organism>
<proteinExistence type="predicted"/>
<accession>H1Q443</accession>
<name>H1Q443_9BACT</name>
<sequence length="172" mass="19879">MDLDSLRIDLKGLKTGHTKLEFNLDDSYFKFVEATQINGGKVYVSLDIEKTADNNFFLNFYETGTVNIPCDICLDPMEQIIDTKQSLEVRFGIENQENDTLLTIPENDGILDVTWFIYEFLILVIPIRHVHKLGECNPAMIHTLEEYTANRYGEENEKEIDPRWAALSKLKE</sequence>
<dbReference type="AlphaFoldDB" id="H1Q443"/>
<dbReference type="HOGENOM" id="CLU_094155_0_0_10"/>
<dbReference type="InterPro" id="IPR003772">
    <property type="entry name" value="YceD"/>
</dbReference>
<reference evidence="1 2" key="1">
    <citation type="submission" date="2011-12" db="EMBL/GenBank/DDBJ databases">
        <title>The Genome Sequence of Prevotella micans F0438.</title>
        <authorList>
            <consortium name="The Broad Institute Genome Sequencing Platform"/>
            <person name="Earl A."/>
            <person name="Ward D."/>
            <person name="Feldgarden M."/>
            <person name="Gevers D."/>
            <person name="Izard J."/>
            <person name="Baranova O.V."/>
            <person name="Blanton J.M."/>
            <person name="Wade W.G."/>
            <person name="Dewhirst F.E."/>
            <person name="Young S.K."/>
            <person name="Zeng Q."/>
            <person name="Gargeya S."/>
            <person name="Fitzgerald M."/>
            <person name="Haas B."/>
            <person name="Abouelleil A."/>
            <person name="Alvarado L."/>
            <person name="Arachchi H.M."/>
            <person name="Berlin A."/>
            <person name="Chapman S.B."/>
            <person name="Gearin G."/>
            <person name="Goldberg J."/>
            <person name="Griggs A."/>
            <person name="Gujja S."/>
            <person name="Hansen M."/>
            <person name="Heiman D."/>
            <person name="Howarth C."/>
            <person name="Larimer J."/>
            <person name="Lui A."/>
            <person name="MacDonald P.J.P."/>
            <person name="McCowen C."/>
            <person name="Montmayeur A."/>
            <person name="Murphy C."/>
            <person name="Neiman D."/>
            <person name="Pearson M."/>
            <person name="Priest M."/>
            <person name="Roberts A."/>
            <person name="Saif S."/>
            <person name="Shea T."/>
            <person name="Sisk P."/>
            <person name="Stolte C."/>
            <person name="Sykes S."/>
            <person name="Wortman J."/>
            <person name="Nusbaum C."/>
            <person name="Birren B."/>
        </authorList>
    </citation>
    <scope>NUCLEOTIDE SEQUENCE [LARGE SCALE GENOMIC DNA]</scope>
    <source>
        <strain evidence="1 2">F0438</strain>
    </source>
</reference>
<dbReference type="STRING" id="883158.HMPREF9140_01681"/>
<dbReference type="EMBL" id="AGWK01000044">
    <property type="protein sequence ID" value="EHO67964.1"/>
    <property type="molecule type" value="Genomic_DNA"/>
</dbReference>
<dbReference type="PATRIC" id="fig|883158.3.peg.1684"/>
<gene>
    <name evidence="1" type="ORF">HMPREF9140_01681</name>
</gene>
<dbReference type="eggNOG" id="COG1399">
    <property type="taxonomic scope" value="Bacteria"/>
</dbReference>
<dbReference type="Pfam" id="PF02620">
    <property type="entry name" value="YceD"/>
    <property type="match status" value="1"/>
</dbReference>
<comment type="caution">
    <text evidence="1">The sequence shown here is derived from an EMBL/GenBank/DDBJ whole genome shotgun (WGS) entry which is preliminary data.</text>
</comment>
<evidence type="ECO:0008006" key="3">
    <source>
        <dbReference type="Google" id="ProtNLM"/>
    </source>
</evidence>
<dbReference type="RefSeq" id="WP_006953208.1">
    <property type="nucleotide sequence ID" value="NZ_JH594523.1"/>
</dbReference>
<evidence type="ECO:0000313" key="1">
    <source>
        <dbReference type="EMBL" id="EHO67964.1"/>
    </source>
</evidence>
<evidence type="ECO:0000313" key="2">
    <source>
        <dbReference type="Proteomes" id="UP000016023"/>
    </source>
</evidence>
<dbReference type="Proteomes" id="UP000016023">
    <property type="component" value="Unassembled WGS sequence"/>
</dbReference>
<keyword evidence="2" id="KW-1185">Reference proteome</keyword>
<protein>
    <recommendedName>
        <fullName evidence="3">DUF177 domain-containing protein</fullName>
    </recommendedName>
</protein>